<comment type="caution">
    <text evidence="3">The sequence shown here is derived from an EMBL/GenBank/DDBJ whole genome shotgun (WGS) entry which is preliminary data.</text>
</comment>
<accession>A0ABV8UYT9</accession>
<feature type="domain" description="Spondin" evidence="2">
    <location>
        <begin position="52"/>
        <end position="177"/>
    </location>
</feature>
<dbReference type="NCBIfam" id="NF038123">
    <property type="entry name" value="NF038123_dom"/>
    <property type="match status" value="1"/>
</dbReference>
<dbReference type="PROSITE" id="PS00430">
    <property type="entry name" value="TONB_DEPENDENT_REC_1"/>
    <property type="match status" value="1"/>
</dbReference>
<keyword evidence="4" id="KW-1185">Reference proteome</keyword>
<proteinExistence type="predicted"/>
<evidence type="ECO:0000256" key="1">
    <source>
        <dbReference type="SAM" id="SignalP"/>
    </source>
</evidence>
<evidence type="ECO:0000313" key="3">
    <source>
        <dbReference type="EMBL" id="MFC4360845.1"/>
    </source>
</evidence>
<dbReference type="PROSITE" id="PS51257">
    <property type="entry name" value="PROKAR_LIPOPROTEIN"/>
    <property type="match status" value="1"/>
</dbReference>
<protein>
    <submittedName>
        <fullName evidence="3">Spondin domain-containing protein</fullName>
    </submittedName>
</protein>
<dbReference type="InterPro" id="IPR010916">
    <property type="entry name" value="TonB_box_CS"/>
</dbReference>
<feature type="chain" id="PRO_5045456248" evidence="1">
    <location>
        <begin position="23"/>
        <end position="245"/>
    </location>
</feature>
<dbReference type="RefSeq" id="WP_290264758.1">
    <property type="nucleotide sequence ID" value="NZ_JAUFQG010000006.1"/>
</dbReference>
<dbReference type="Pfam" id="PF06468">
    <property type="entry name" value="Spond_N"/>
    <property type="match status" value="1"/>
</dbReference>
<dbReference type="InterPro" id="IPR009465">
    <property type="entry name" value="Spondin_N"/>
</dbReference>
<feature type="signal peptide" evidence="1">
    <location>
        <begin position="1"/>
        <end position="22"/>
    </location>
</feature>
<dbReference type="EMBL" id="JBHSCX010000001">
    <property type="protein sequence ID" value="MFC4360845.1"/>
    <property type="molecule type" value="Genomic_DNA"/>
</dbReference>
<evidence type="ECO:0000313" key="4">
    <source>
        <dbReference type="Proteomes" id="UP001595840"/>
    </source>
</evidence>
<keyword evidence="1" id="KW-0732">Signal</keyword>
<dbReference type="InterPro" id="IPR038678">
    <property type="entry name" value="Spondin_N_sf"/>
</dbReference>
<evidence type="ECO:0000259" key="2">
    <source>
        <dbReference type="Pfam" id="PF06468"/>
    </source>
</evidence>
<dbReference type="Gene3D" id="2.60.40.2130">
    <property type="entry name" value="F-spondin domain"/>
    <property type="match status" value="1"/>
</dbReference>
<name>A0ABV8UYT9_9GAMM</name>
<reference evidence="4" key="1">
    <citation type="journal article" date="2019" name="Int. J. Syst. Evol. Microbiol.">
        <title>The Global Catalogue of Microorganisms (GCM) 10K type strain sequencing project: providing services to taxonomists for standard genome sequencing and annotation.</title>
        <authorList>
            <consortium name="The Broad Institute Genomics Platform"/>
            <consortium name="The Broad Institute Genome Sequencing Center for Infectious Disease"/>
            <person name="Wu L."/>
            <person name="Ma J."/>
        </authorList>
    </citation>
    <scope>NUCLEOTIDE SEQUENCE [LARGE SCALE GENOMIC DNA]</scope>
    <source>
        <strain evidence="4">CECT 8570</strain>
    </source>
</reference>
<sequence length="245" mass="25419">MNKPLTLLGRWSLLTCAVALLAGCPKNDDPEPSTEMREYAIQVTNLTYAQPVSPLVASLHNESVRLMTVGAAASAALEQLAESGANADLLAQLNANSMTFNNVGGAGVLMPGVSETLTVSAEFDAAQLASVQLSAVTMLVNTNDAITGFNGLDVTNLAVGDSMSLTTLAYDAGTEANTESADTVPGPAAAGGAQEGFNALRDDIRDEVAMHAGVLTSDEGLMTSVLTHAHRFDNPVLRVVVTRMQ</sequence>
<organism evidence="3 4">
    <name type="scientific">Simiduia curdlanivorans</name>
    <dbReference type="NCBI Taxonomy" id="1492769"/>
    <lineage>
        <taxon>Bacteria</taxon>
        <taxon>Pseudomonadati</taxon>
        <taxon>Pseudomonadota</taxon>
        <taxon>Gammaproteobacteria</taxon>
        <taxon>Cellvibrionales</taxon>
        <taxon>Cellvibrionaceae</taxon>
        <taxon>Simiduia</taxon>
    </lineage>
</organism>
<dbReference type="Proteomes" id="UP001595840">
    <property type="component" value="Unassembled WGS sequence"/>
</dbReference>
<gene>
    <name evidence="3" type="ORF">ACFOX3_00955</name>
</gene>